<accession>U5N4P3</accession>
<sequence length="63" mass="7615">MQSITRYLETILQLQVNLAQSKMAPMSECAFLGFTIKGKKIRCLELRSRYRRYRYEKHLFQNI</sequence>
<dbReference type="AlphaFoldDB" id="U5N4P3"/>
<dbReference type="KEGG" id="cbx:Cenrod_0101"/>
<keyword evidence="2" id="KW-1185">Reference proteome</keyword>
<name>U5N4P3_9BURK</name>
<dbReference type="eggNOG" id="COG3344">
    <property type="taxonomic scope" value="Bacteria"/>
</dbReference>
<organism evidence="1 2">
    <name type="scientific">Candidatus Symbiobacter mobilis CR</name>
    <dbReference type="NCBI Taxonomy" id="946483"/>
    <lineage>
        <taxon>Bacteria</taxon>
        <taxon>Pseudomonadati</taxon>
        <taxon>Pseudomonadota</taxon>
        <taxon>Betaproteobacteria</taxon>
        <taxon>Burkholderiales</taxon>
        <taxon>Comamonadaceae</taxon>
    </lineage>
</organism>
<evidence type="ECO:0000313" key="1">
    <source>
        <dbReference type="EMBL" id="AGX86235.1"/>
    </source>
</evidence>
<proteinExistence type="predicted"/>
<dbReference type="Proteomes" id="UP000017184">
    <property type="component" value="Chromosome"/>
</dbReference>
<dbReference type="EMBL" id="CP004885">
    <property type="protein sequence ID" value="AGX86235.1"/>
    <property type="molecule type" value="Genomic_DNA"/>
</dbReference>
<reference evidence="1 2" key="1">
    <citation type="journal article" date="2013" name="Genome Biol.">
        <title>Genomic analysis reveals key aspects of prokaryotic symbiosis in the phototrophic consortium "Chlorochromatium aggregatum".</title>
        <authorList>
            <person name="Liu Z."/>
            <person name="Muller J."/>
            <person name="Li T."/>
            <person name="Alvey R.M."/>
            <person name="Vogl K."/>
            <person name="Frigaard N.U."/>
            <person name="Rockwell N.C."/>
            <person name="Boyd E.S."/>
            <person name="Tomsho L.P."/>
            <person name="Schuster S.C."/>
            <person name="Henke P."/>
            <person name="Rohde M."/>
            <person name="Overmann J."/>
            <person name="Bryant D.A."/>
        </authorList>
    </citation>
    <scope>NUCLEOTIDE SEQUENCE [LARGE SCALE GENOMIC DNA]</scope>
    <source>
        <strain evidence="1">CR</strain>
    </source>
</reference>
<protein>
    <submittedName>
        <fullName evidence="1">Group II intron maturase-specific domain protein</fullName>
    </submittedName>
</protein>
<dbReference type="STRING" id="946483.Cenrod_0101"/>
<gene>
    <name evidence="1" type="ORF">Cenrod_0101</name>
</gene>
<evidence type="ECO:0000313" key="2">
    <source>
        <dbReference type="Proteomes" id="UP000017184"/>
    </source>
</evidence>
<dbReference type="HOGENOM" id="CLU_2877476_0_0_4"/>